<dbReference type="Gene3D" id="3.30.70.120">
    <property type="match status" value="1"/>
</dbReference>
<dbReference type="Pfam" id="PF06153">
    <property type="entry name" value="CdAMP_rec"/>
    <property type="match status" value="1"/>
</dbReference>
<keyword evidence="1" id="KW-0675">Receptor</keyword>
<evidence type="ECO:0000313" key="1">
    <source>
        <dbReference type="EMBL" id="MBC8627891.1"/>
    </source>
</evidence>
<dbReference type="RefSeq" id="WP_117455001.1">
    <property type="nucleotide sequence ID" value="NZ_JACRTP010000001.1"/>
</dbReference>
<keyword evidence="2" id="KW-1185">Reference proteome</keyword>
<dbReference type="PANTHER" id="PTHR38456">
    <property type="entry name" value="CYCLIC DI-AMP RECEPTOR A"/>
    <property type="match status" value="1"/>
</dbReference>
<dbReference type="InterPro" id="IPR011322">
    <property type="entry name" value="N-reg_PII-like_a/b"/>
</dbReference>
<accession>A0ABR7P939</accession>
<dbReference type="PANTHER" id="PTHR38456:SF1">
    <property type="entry name" value="CYCLIC DI-AMP RECEPTOR A"/>
    <property type="match status" value="1"/>
</dbReference>
<protein>
    <submittedName>
        <fullName evidence="1">Cyclic-di-AMP receptor</fullName>
    </submittedName>
</protein>
<reference evidence="1 2" key="1">
    <citation type="submission" date="2020-08" db="EMBL/GenBank/DDBJ databases">
        <title>Genome public.</title>
        <authorList>
            <person name="Liu C."/>
            <person name="Sun Q."/>
        </authorList>
    </citation>
    <scope>NUCLEOTIDE SEQUENCE [LARGE SCALE GENOMIC DNA]</scope>
    <source>
        <strain evidence="1 2">3_YM_SP_D4_24.mj</strain>
    </source>
</reference>
<dbReference type="Proteomes" id="UP000661649">
    <property type="component" value="Unassembled WGS sequence"/>
</dbReference>
<organism evidence="1 2">
    <name type="scientific">Blautia stercoris</name>
    <dbReference type="NCBI Taxonomy" id="871664"/>
    <lineage>
        <taxon>Bacteria</taxon>
        <taxon>Bacillati</taxon>
        <taxon>Bacillota</taxon>
        <taxon>Clostridia</taxon>
        <taxon>Lachnospirales</taxon>
        <taxon>Lachnospiraceae</taxon>
        <taxon>Blautia</taxon>
    </lineage>
</organism>
<name>A0ABR7P939_9FIRM</name>
<comment type="caution">
    <text evidence="1">The sequence shown here is derived from an EMBL/GenBank/DDBJ whole genome shotgun (WGS) entry which is preliminary data.</text>
</comment>
<dbReference type="InterPro" id="IPR010375">
    <property type="entry name" value="CdAMP_rec"/>
</dbReference>
<gene>
    <name evidence="1" type="ORF">H8712_04530</name>
</gene>
<dbReference type="EMBL" id="JACRTP010000001">
    <property type="protein sequence ID" value="MBC8627891.1"/>
    <property type="molecule type" value="Genomic_DNA"/>
</dbReference>
<dbReference type="SUPFAM" id="SSF54913">
    <property type="entry name" value="GlnB-like"/>
    <property type="match status" value="1"/>
</dbReference>
<evidence type="ECO:0000313" key="2">
    <source>
        <dbReference type="Proteomes" id="UP000661649"/>
    </source>
</evidence>
<sequence length="113" mass="12551">MKMIFAIVHKEDEGFVVERLNKEHISVTKLSSTGGFMRKGNTTLMIGTEDEKVDTAIQIIKEECSRRKEMLVPTPTYSEGTRAPILGYSSPQVTVDVGGATVFVVDVEQFLKL</sequence>
<proteinExistence type="predicted"/>
<dbReference type="InterPro" id="IPR015867">
    <property type="entry name" value="N-reg_PII/ATP_PRibTrfase_C"/>
</dbReference>